<dbReference type="Gene3D" id="1.25.40.20">
    <property type="entry name" value="Ankyrin repeat-containing domain"/>
    <property type="match status" value="1"/>
</dbReference>
<gene>
    <name evidence="3" type="ORF">HDID_LOCUS158</name>
</gene>
<dbReference type="PANTHER" id="PTHR24198:SF165">
    <property type="entry name" value="ANKYRIN REPEAT-CONTAINING PROTEIN-RELATED"/>
    <property type="match status" value="1"/>
</dbReference>
<evidence type="ECO:0000313" key="5">
    <source>
        <dbReference type="WBParaSite" id="HDID_0000015701-mRNA-1"/>
    </source>
</evidence>
<accession>A0A0R3S7U9</accession>
<dbReference type="Pfam" id="PF13637">
    <property type="entry name" value="Ank_4"/>
    <property type="match status" value="1"/>
</dbReference>
<dbReference type="EMBL" id="UYSG01000015">
    <property type="protein sequence ID" value="VDL11776.1"/>
    <property type="molecule type" value="Genomic_DNA"/>
</dbReference>
<reference evidence="3 4" key="2">
    <citation type="submission" date="2018-11" db="EMBL/GenBank/DDBJ databases">
        <authorList>
            <consortium name="Pathogen Informatics"/>
        </authorList>
    </citation>
    <scope>NUCLEOTIDE SEQUENCE [LARGE SCALE GENOMIC DNA]</scope>
</reference>
<dbReference type="OrthoDB" id="539213at2759"/>
<organism evidence="5">
    <name type="scientific">Hymenolepis diminuta</name>
    <name type="common">Rat tapeworm</name>
    <dbReference type="NCBI Taxonomy" id="6216"/>
    <lineage>
        <taxon>Eukaryota</taxon>
        <taxon>Metazoa</taxon>
        <taxon>Spiralia</taxon>
        <taxon>Lophotrochozoa</taxon>
        <taxon>Platyhelminthes</taxon>
        <taxon>Cestoda</taxon>
        <taxon>Eucestoda</taxon>
        <taxon>Cyclophyllidea</taxon>
        <taxon>Hymenolepididae</taxon>
        <taxon>Hymenolepis</taxon>
    </lineage>
</organism>
<dbReference type="SMART" id="SM00248">
    <property type="entry name" value="ANK"/>
    <property type="match status" value="3"/>
</dbReference>
<keyword evidence="2" id="KW-0040">ANK repeat</keyword>
<dbReference type="InterPro" id="IPR002110">
    <property type="entry name" value="Ankyrin_rpt"/>
</dbReference>
<reference evidence="5" key="1">
    <citation type="submission" date="2017-02" db="UniProtKB">
        <authorList>
            <consortium name="WormBaseParasite"/>
        </authorList>
    </citation>
    <scope>IDENTIFICATION</scope>
</reference>
<dbReference type="WBParaSite" id="HDID_0000015701-mRNA-1">
    <property type="protein sequence ID" value="HDID_0000015701-mRNA-1"/>
    <property type="gene ID" value="HDID_0000015701"/>
</dbReference>
<dbReference type="Proteomes" id="UP000274504">
    <property type="component" value="Unassembled WGS sequence"/>
</dbReference>
<evidence type="ECO:0000313" key="3">
    <source>
        <dbReference type="EMBL" id="VDL11776.1"/>
    </source>
</evidence>
<dbReference type="AlphaFoldDB" id="A0A0R3S7U9"/>
<name>A0A0R3S7U9_HYMDI</name>
<evidence type="ECO:0000256" key="2">
    <source>
        <dbReference type="ARBA" id="ARBA00023043"/>
    </source>
</evidence>
<keyword evidence="1" id="KW-0677">Repeat</keyword>
<protein>
    <submittedName>
        <fullName evidence="5">ANK_REP_REGION domain-containing protein</fullName>
    </submittedName>
</protein>
<dbReference type="SUPFAM" id="SSF48403">
    <property type="entry name" value="Ankyrin repeat"/>
    <property type="match status" value="1"/>
</dbReference>
<evidence type="ECO:0000256" key="1">
    <source>
        <dbReference type="ARBA" id="ARBA00022737"/>
    </source>
</evidence>
<proteinExistence type="predicted"/>
<dbReference type="InterPro" id="IPR036770">
    <property type="entry name" value="Ankyrin_rpt-contain_sf"/>
</dbReference>
<dbReference type="PANTHER" id="PTHR24198">
    <property type="entry name" value="ANKYRIN REPEAT AND PROTEIN KINASE DOMAIN-CONTAINING PROTEIN"/>
    <property type="match status" value="1"/>
</dbReference>
<sequence length="267" mass="30740">MMRNRSFLKKRQLISSQTRSYFLNNQGFEAMPLDRFIIYDQTLRAMAYAIKGNDLQELQSIINKDVVLKPYITEIDTAVHYAAAFNRQECLKLLIDNNFSLGAVDRFGCTPLDIAAMLGHLEMVCFIARQLPKEILAESALSAARFAAFQKQKSVVMLLLKYANDDVDIFRDVHYIRFVENLFRIGPFAMFRYLTNIKKKGRSDLVRMVSIILAAFRDEHFIIILETLICNPNGRHLSYARAMTAATGLKANYVKLLRKKYDMSLLD</sequence>
<evidence type="ECO:0000313" key="4">
    <source>
        <dbReference type="Proteomes" id="UP000274504"/>
    </source>
</evidence>